<name>A0AAN6MXV5_9PEZI</name>
<accession>A0AAN6MXV5</accession>
<feature type="region of interest" description="Disordered" evidence="2">
    <location>
        <begin position="85"/>
        <end position="114"/>
    </location>
</feature>
<evidence type="ECO:0000313" key="4">
    <source>
        <dbReference type="Proteomes" id="UP001303473"/>
    </source>
</evidence>
<feature type="compositionally biased region" description="Low complexity" evidence="2">
    <location>
        <begin position="91"/>
        <end position="106"/>
    </location>
</feature>
<dbReference type="EMBL" id="MU853986">
    <property type="protein sequence ID" value="KAK3934483.1"/>
    <property type="molecule type" value="Genomic_DNA"/>
</dbReference>
<feature type="coiled-coil region" evidence="1">
    <location>
        <begin position="193"/>
        <end position="220"/>
    </location>
</feature>
<dbReference type="Proteomes" id="UP001303473">
    <property type="component" value="Unassembled WGS sequence"/>
</dbReference>
<feature type="region of interest" description="Disordered" evidence="2">
    <location>
        <begin position="255"/>
        <end position="280"/>
    </location>
</feature>
<protein>
    <submittedName>
        <fullName evidence="3">Uncharacterized protein</fullName>
    </submittedName>
</protein>
<evidence type="ECO:0000313" key="3">
    <source>
        <dbReference type="EMBL" id="KAK3934483.1"/>
    </source>
</evidence>
<dbReference type="AlphaFoldDB" id="A0AAN6MXV5"/>
<reference evidence="4" key="1">
    <citation type="journal article" date="2023" name="Mol. Phylogenet. Evol.">
        <title>Genome-scale phylogeny and comparative genomics of the fungal order Sordariales.</title>
        <authorList>
            <person name="Hensen N."/>
            <person name="Bonometti L."/>
            <person name="Westerberg I."/>
            <person name="Brannstrom I.O."/>
            <person name="Guillou S."/>
            <person name="Cros-Aarteil S."/>
            <person name="Calhoun S."/>
            <person name="Haridas S."/>
            <person name="Kuo A."/>
            <person name="Mondo S."/>
            <person name="Pangilinan J."/>
            <person name="Riley R."/>
            <person name="LaButti K."/>
            <person name="Andreopoulos B."/>
            <person name="Lipzen A."/>
            <person name="Chen C."/>
            <person name="Yan M."/>
            <person name="Daum C."/>
            <person name="Ng V."/>
            <person name="Clum A."/>
            <person name="Steindorff A."/>
            <person name="Ohm R.A."/>
            <person name="Martin F."/>
            <person name="Silar P."/>
            <person name="Natvig D.O."/>
            <person name="Lalanne C."/>
            <person name="Gautier V."/>
            <person name="Ament-Velasquez S.L."/>
            <person name="Kruys A."/>
            <person name="Hutchinson M.I."/>
            <person name="Powell A.J."/>
            <person name="Barry K."/>
            <person name="Miller A.N."/>
            <person name="Grigoriev I.V."/>
            <person name="Debuchy R."/>
            <person name="Gladieux P."/>
            <person name="Hiltunen Thoren M."/>
            <person name="Johannesson H."/>
        </authorList>
    </citation>
    <scope>NUCLEOTIDE SEQUENCE [LARGE SCALE GENOMIC DNA]</scope>
    <source>
        <strain evidence="4">CBS 340.73</strain>
    </source>
</reference>
<keyword evidence="1" id="KW-0175">Coiled coil</keyword>
<proteinExistence type="predicted"/>
<organism evidence="3 4">
    <name type="scientific">Diplogelasinospora grovesii</name>
    <dbReference type="NCBI Taxonomy" id="303347"/>
    <lineage>
        <taxon>Eukaryota</taxon>
        <taxon>Fungi</taxon>
        <taxon>Dikarya</taxon>
        <taxon>Ascomycota</taxon>
        <taxon>Pezizomycotina</taxon>
        <taxon>Sordariomycetes</taxon>
        <taxon>Sordariomycetidae</taxon>
        <taxon>Sordariales</taxon>
        <taxon>Diplogelasinosporaceae</taxon>
        <taxon>Diplogelasinospora</taxon>
    </lineage>
</organism>
<sequence>MASANETLQEIQRILGPYIRPREEAAQIRRILALHLDTCLKDGSASGPLALVESNDTSASPTSGAARGLRAEYLEALNAHAKAQSEHRAALARAASRSHSGAKGASPPTGSLKSDLLQDKLTTIKIQQKQEKLQAVEKYLGLLRQKPAASPAFLLPEDIFGDSLPLPDVPHELLTCLALDSTTAGGGQLKDLIDQLEKHVLRAKLLLQREEQLLEQVKARYSARPENVTASVKFAALDATRGELINWIETELGKASGDGAEDDHDHHQGTSNGVSKEKMDEELANIKGKYSRYLEARKNLLQLVSQQVQPVIKPQAQSEDEKPGSEAIAATPTPPAHLLTPYLEELLAVAHEQKGLITQKSHLNTTITKQLKESCQTLDHLAEESQLIPSHPMPGAAAGHKRAASFADAVAASSAENNSLEAVVKPWVYAADSAKIATLEAIAEKIDEGQVALEGSARALAEIDQLLGKHLLKQQGNDEGKGDAAGKDENDIWLADGESQGRGKGKGRFGFREHTTTRKEDKRKSQSRAAAAAAAAAATDRDVWSILDGNLGLLRSDSDPF</sequence>
<evidence type="ECO:0000256" key="2">
    <source>
        <dbReference type="SAM" id="MobiDB-lite"/>
    </source>
</evidence>
<evidence type="ECO:0000256" key="1">
    <source>
        <dbReference type="SAM" id="Coils"/>
    </source>
</evidence>
<gene>
    <name evidence="3" type="ORF">QBC46DRAFT_399677</name>
</gene>
<keyword evidence="4" id="KW-1185">Reference proteome</keyword>
<feature type="compositionally biased region" description="Basic and acidic residues" evidence="2">
    <location>
        <begin position="510"/>
        <end position="524"/>
    </location>
</feature>
<feature type="region of interest" description="Disordered" evidence="2">
    <location>
        <begin position="312"/>
        <end position="334"/>
    </location>
</feature>
<comment type="caution">
    <text evidence="3">The sequence shown here is derived from an EMBL/GenBank/DDBJ whole genome shotgun (WGS) entry which is preliminary data.</text>
</comment>
<feature type="compositionally biased region" description="Basic and acidic residues" evidence="2">
    <location>
        <begin position="476"/>
        <end position="490"/>
    </location>
</feature>
<feature type="region of interest" description="Disordered" evidence="2">
    <location>
        <begin position="474"/>
        <end position="533"/>
    </location>
</feature>